<dbReference type="InterPro" id="IPR046348">
    <property type="entry name" value="SIS_dom_sf"/>
</dbReference>
<evidence type="ECO:0000313" key="2">
    <source>
        <dbReference type="EMBL" id="MCW7753667.1"/>
    </source>
</evidence>
<dbReference type="Gene3D" id="3.40.50.10490">
    <property type="entry name" value="Glucose-6-phosphate isomerase like protein, domain 1"/>
    <property type="match status" value="1"/>
</dbReference>
<dbReference type="PANTHER" id="PTHR30390:SF8">
    <property type="entry name" value="SUGAR ISOMERASE (SIS)"/>
    <property type="match status" value="1"/>
</dbReference>
<dbReference type="EMBL" id="JAPFPW010000006">
    <property type="protein sequence ID" value="MCW7753667.1"/>
    <property type="molecule type" value="Genomic_DNA"/>
</dbReference>
<dbReference type="PANTHER" id="PTHR30390">
    <property type="entry name" value="SEDOHEPTULOSE 7-PHOSPHATE ISOMERASE / DNAA INITIATOR-ASSOCIATING FACTOR FOR REPLICATION INITIATION"/>
    <property type="match status" value="1"/>
</dbReference>
<dbReference type="InterPro" id="IPR035461">
    <property type="entry name" value="GmhA/DiaA"/>
</dbReference>
<proteinExistence type="predicted"/>
<dbReference type="PROSITE" id="PS51464">
    <property type="entry name" value="SIS"/>
    <property type="match status" value="1"/>
</dbReference>
<comment type="caution">
    <text evidence="2">The sequence shown here is derived from an EMBL/GenBank/DDBJ whole genome shotgun (WGS) entry which is preliminary data.</text>
</comment>
<dbReference type="SUPFAM" id="SSF53697">
    <property type="entry name" value="SIS domain"/>
    <property type="match status" value="1"/>
</dbReference>
<accession>A0ABT3N889</accession>
<evidence type="ECO:0000313" key="3">
    <source>
        <dbReference type="Proteomes" id="UP001209681"/>
    </source>
</evidence>
<reference evidence="2 3" key="1">
    <citation type="submission" date="2022-11" db="EMBL/GenBank/DDBJ databases">
        <title>Desulfobotulus tamanensis H1 sp. nov. - anaerobic, alkaliphilic, sulphate reducing bacterium isolated from terrestrial mud volcano.</title>
        <authorList>
            <person name="Frolova A."/>
            <person name="Merkel A.Y."/>
            <person name="Slobodkin A.I."/>
        </authorList>
    </citation>
    <scope>NUCLEOTIDE SEQUENCE [LARGE SCALE GENOMIC DNA]</scope>
    <source>
        <strain evidence="2 3">H1</strain>
    </source>
</reference>
<dbReference type="InterPro" id="IPR001347">
    <property type="entry name" value="SIS_dom"/>
</dbReference>
<keyword evidence="3" id="KW-1185">Reference proteome</keyword>
<sequence length="192" mass="21182">MNCQAFASRYIEEFYQAMTAMDKVPFESFCQVMLKAYEEEKTIFVLGNGGSAATASHGMCDINKGVCLELDKKFRMISLCDNIPTITAIANDLDYSMIFVEQLKNLLSPGDILLAISGSGNSENIIKAVSYAHKSGNTVVGISGFDGGRLAEKSHIHIHIPVHDMQKVEDGQMMVLHMLMQSLRQILGLRLC</sequence>
<gene>
    <name evidence="2" type="ORF">OOT00_06675</name>
</gene>
<feature type="domain" description="SIS" evidence="1">
    <location>
        <begin position="33"/>
        <end position="189"/>
    </location>
</feature>
<dbReference type="InterPro" id="IPR050099">
    <property type="entry name" value="SIS_GmhA/DiaA_subfam"/>
</dbReference>
<dbReference type="Proteomes" id="UP001209681">
    <property type="component" value="Unassembled WGS sequence"/>
</dbReference>
<organism evidence="2 3">
    <name type="scientific">Desulfobotulus pelophilus</name>
    <dbReference type="NCBI Taxonomy" id="2823377"/>
    <lineage>
        <taxon>Bacteria</taxon>
        <taxon>Pseudomonadati</taxon>
        <taxon>Thermodesulfobacteriota</taxon>
        <taxon>Desulfobacteria</taxon>
        <taxon>Desulfobacterales</taxon>
        <taxon>Desulfobacteraceae</taxon>
        <taxon>Desulfobotulus</taxon>
    </lineage>
</organism>
<evidence type="ECO:0000259" key="1">
    <source>
        <dbReference type="PROSITE" id="PS51464"/>
    </source>
</evidence>
<protein>
    <submittedName>
        <fullName evidence="2">SIS domain-containing protein</fullName>
    </submittedName>
</protein>
<dbReference type="RefSeq" id="WP_265424537.1">
    <property type="nucleotide sequence ID" value="NZ_JAPFPW010000006.1"/>
</dbReference>
<name>A0ABT3N889_9BACT</name>
<dbReference type="Pfam" id="PF13580">
    <property type="entry name" value="SIS_2"/>
    <property type="match status" value="1"/>
</dbReference>
<dbReference type="CDD" id="cd05006">
    <property type="entry name" value="SIS_GmhA"/>
    <property type="match status" value="1"/>
</dbReference>